<dbReference type="InterPro" id="IPR000626">
    <property type="entry name" value="Ubiquitin-like_dom"/>
</dbReference>
<dbReference type="PANTHER" id="PTHR46985">
    <property type="entry name" value="NACHT, LRR AND PYD DOMAINS-CONTAINING PROTEIN 1"/>
    <property type="match status" value="1"/>
</dbReference>
<feature type="domain" description="FIIND" evidence="8">
    <location>
        <begin position="171"/>
        <end position="451"/>
    </location>
</feature>
<dbReference type="InterPro" id="IPR051249">
    <property type="entry name" value="NLRP_Inflammasome"/>
</dbReference>
<keyword evidence="2" id="KW-0963">Cytoplasm</keyword>
<dbReference type="InterPro" id="IPR001315">
    <property type="entry name" value="CARD"/>
</dbReference>
<gene>
    <name evidence="9" type="primary">LOC100546974</name>
</gene>
<reference evidence="9" key="2">
    <citation type="submission" date="2025-08" db="UniProtKB">
        <authorList>
            <consortium name="Ensembl"/>
        </authorList>
    </citation>
    <scope>IDENTIFICATION</scope>
</reference>
<feature type="domain" description="Ubiquitin-like" evidence="6">
    <location>
        <begin position="10"/>
        <end position="86"/>
    </location>
</feature>
<dbReference type="GO" id="GO:0061702">
    <property type="term" value="C:canonical inflammasome complex"/>
    <property type="evidence" value="ECO:0007669"/>
    <property type="project" value="TreeGrafter"/>
</dbReference>
<dbReference type="Bgee" id="ENSMGAG00000009408">
    <property type="expression patterns" value="Expressed in jejunum and 16 other cell types or tissues"/>
</dbReference>
<reference evidence="9 10" key="1">
    <citation type="journal article" date="2010" name="PLoS Biol.">
        <title>Multi-platform next-generation sequencing of the domestic turkey (Meleagris gallopavo): genome assembly and analysis.</title>
        <authorList>
            <person name="Dalloul R.A."/>
            <person name="Long J.A."/>
            <person name="Zimin A.V."/>
            <person name="Aslam L."/>
            <person name="Beal K."/>
            <person name="Blomberg L.A."/>
            <person name="Bouffard P."/>
            <person name="Burt D.W."/>
            <person name="Crasta O."/>
            <person name="Crooijmans R.P."/>
            <person name="Cooper K."/>
            <person name="Coulombe R.A."/>
            <person name="De S."/>
            <person name="Delany M.E."/>
            <person name="Dodgson J.B."/>
            <person name="Dong J.J."/>
            <person name="Evans C."/>
            <person name="Frederickson K.M."/>
            <person name="Flicek P."/>
            <person name="Florea L."/>
            <person name="Folkerts O."/>
            <person name="Groenen M.A."/>
            <person name="Harkins T.T."/>
            <person name="Herrero J."/>
            <person name="Hoffmann S."/>
            <person name="Megens H.J."/>
            <person name="Jiang A."/>
            <person name="de Jong P."/>
            <person name="Kaiser P."/>
            <person name="Kim H."/>
            <person name="Kim K.W."/>
            <person name="Kim S."/>
            <person name="Langenberger D."/>
            <person name="Lee M.K."/>
            <person name="Lee T."/>
            <person name="Mane S."/>
            <person name="Marcais G."/>
            <person name="Marz M."/>
            <person name="McElroy A.P."/>
            <person name="Modise T."/>
            <person name="Nefedov M."/>
            <person name="Notredame C."/>
            <person name="Paton I.R."/>
            <person name="Payne W.S."/>
            <person name="Pertea G."/>
            <person name="Prickett D."/>
            <person name="Puiu D."/>
            <person name="Qioa D."/>
            <person name="Raineri E."/>
            <person name="Ruffier M."/>
            <person name="Salzberg S.L."/>
            <person name="Schatz M.C."/>
            <person name="Scheuring C."/>
            <person name="Schmidt C.J."/>
            <person name="Schroeder S."/>
            <person name="Searle S.M."/>
            <person name="Smith E.J."/>
            <person name="Smith J."/>
            <person name="Sonstegard T.S."/>
            <person name="Stadler P.F."/>
            <person name="Tafer H."/>
            <person name="Tu Z.J."/>
            <person name="Van Tassell C.P."/>
            <person name="Vilella A.J."/>
            <person name="Williams K.P."/>
            <person name="Yorke J.A."/>
            <person name="Zhang L."/>
            <person name="Zhang H.B."/>
            <person name="Zhang X."/>
            <person name="Zhang Y."/>
            <person name="Reed K.M."/>
        </authorList>
    </citation>
    <scope>NUCLEOTIDE SEQUENCE [LARGE SCALE GENOMIC DNA]</scope>
</reference>
<accession>G1NAW9</accession>
<evidence type="ECO:0000259" key="8">
    <source>
        <dbReference type="PROSITE" id="PS51830"/>
    </source>
</evidence>
<dbReference type="Ensembl" id="ENSMGAT00000010544.2">
    <property type="protein sequence ID" value="ENSMGAP00000009712.2"/>
    <property type="gene ID" value="ENSMGAG00000009408.2"/>
</dbReference>
<dbReference type="InterPro" id="IPR029071">
    <property type="entry name" value="Ubiquitin-like_domsf"/>
</dbReference>
<evidence type="ECO:0000256" key="2">
    <source>
        <dbReference type="ARBA" id="ARBA00022490"/>
    </source>
</evidence>
<dbReference type="SMART" id="SM00213">
    <property type="entry name" value="UBQ"/>
    <property type="match status" value="1"/>
</dbReference>
<keyword evidence="10" id="KW-1185">Reference proteome</keyword>
<feature type="domain" description="CARD" evidence="7">
    <location>
        <begin position="450"/>
        <end position="539"/>
    </location>
</feature>
<dbReference type="Pfam" id="PF13553">
    <property type="entry name" value="FIIND"/>
    <property type="match status" value="1"/>
</dbReference>
<dbReference type="GeneTree" id="ENSGT00830000128447"/>
<evidence type="ECO:0008006" key="11">
    <source>
        <dbReference type="Google" id="ProtNLM"/>
    </source>
</evidence>
<dbReference type="HOGENOM" id="CLU_037186_0_0_1"/>
<dbReference type="PROSITE" id="PS50209">
    <property type="entry name" value="CARD"/>
    <property type="match status" value="1"/>
</dbReference>
<dbReference type="RefSeq" id="XP_031411875.1">
    <property type="nucleotide sequence ID" value="XM_031556015.1"/>
</dbReference>
<evidence type="ECO:0000313" key="10">
    <source>
        <dbReference type="Proteomes" id="UP000001645"/>
    </source>
</evidence>
<evidence type="ECO:0000256" key="3">
    <source>
        <dbReference type="ARBA" id="ARBA00022588"/>
    </source>
</evidence>
<dbReference type="Gene3D" id="3.10.20.90">
    <property type="entry name" value="Phosphatidylinositol 3-kinase Catalytic Subunit, Chain A, domain 1"/>
    <property type="match status" value="1"/>
</dbReference>
<reference evidence="9" key="3">
    <citation type="submission" date="2025-09" db="UniProtKB">
        <authorList>
            <consortium name="Ensembl"/>
        </authorList>
    </citation>
    <scope>IDENTIFICATION</scope>
</reference>
<dbReference type="PANTHER" id="PTHR46985:SF4">
    <property type="entry name" value="CASPASE RECRUITMENT DOMAIN-CONTAINING PROTEIN 8"/>
    <property type="match status" value="1"/>
</dbReference>
<evidence type="ECO:0000256" key="4">
    <source>
        <dbReference type="ARBA" id="ARBA00022859"/>
    </source>
</evidence>
<keyword evidence="3" id="KW-0399">Innate immunity</keyword>
<dbReference type="Proteomes" id="UP000001645">
    <property type="component" value="Chromosome 17"/>
</dbReference>
<evidence type="ECO:0000256" key="1">
    <source>
        <dbReference type="ARBA" id="ARBA00004514"/>
    </source>
</evidence>
<dbReference type="InterPro" id="IPR025307">
    <property type="entry name" value="FIIND_dom"/>
</dbReference>
<dbReference type="InterPro" id="IPR011029">
    <property type="entry name" value="DEATH-like_dom_sf"/>
</dbReference>
<dbReference type="CDD" id="cd01671">
    <property type="entry name" value="CARD"/>
    <property type="match status" value="1"/>
</dbReference>
<dbReference type="GO" id="GO:0045087">
    <property type="term" value="P:innate immune response"/>
    <property type="evidence" value="ECO:0007669"/>
    <property type="project" value="UniProtKB-KW"/>
</dbReference>
<evidence type="ECO:0000259" key="6">
    <source>
        <dbReference type="PROSITE" id="PS50053"/>
    </source>
</evidence>
<dbReference type="SMART" id="SM00114">
    <property type="entry name" value="CARD"/>
    <property type="match status" value="1"/>
</dbReference>
<organism evidence="9 10">
    <name type="scientific">Meleagris gallopavo</name>
    <name type="common">Wild turkey</name>
    <dbReference type="NCBI Taxonomy" id="9103"/>
    <lineage>
        <taxon>Eukaryota</taxon>
        <taxon>Metazoa</taxon>
        <taxon>Chordata</taxon>
        <taxon>Craniata</taxon>
        <taxon>Vertebrata</taxon>
        <taxon>Euteleostomi</taxon>
        <taxon>Archelosauria</taxon>
        <taxon>Archosauria</taxon>
        <taxon>Dinosauria</taxon>
        <taxon>Saurischia</taxon>
        <taxon>Theropoda</taxon>
        <taxon>Coelurosauria</taxon>
        <taxon>Aves</taxon>
        <taxon>Neognathae</taxon>
        <taxon>Galloanserae</taxon>
        <taxon>Galliformes</taxon>
        <taxon>Phasianidae</taxon>
        <taxon>Meleagridinae</taxon>
        <taxon>Meleagris</taxon>
    </lineage>
</organism>
<keyword evidence="5" id="KW-0395">Inflammatory response</keyword>
<keyword evidence="4" id="KW-0391">Immunity</keyword>
<evidence type="ECO:0000256" key="5">
    <source>
        <dbReference type="ARBA" id="ARBA00023198"/>
    </source>
</evidence>
<proteinExistence type="predicted"/>
<evidence type="ECO:0000259" key="7">
    <source>
        <dbReference type="PROSITE" id="PS50209"/>
    </source>
</evidence>
<dbReference type="PROSITE" id="PS50053">
    <property type="entry name" value="UBIQUITIN_2"/>
    <property type="match status" value="1"/>
</dbReference>
<evidence type="ECO:0000313" key="9">
    <source>
        <dbReference type="Ensembl" id="ENSMGAP00000009712.2"/>
    </source>
</evidence>
<dbReference type="AlphaFoldDB" id="G1NAW9"/>
<dbReference type="PROSITE" id="PS51830">
    <property type="entry name" value="FIIND"/>
    <property type="match status" value="1"/>
</dbReference>
<dbReference type="GO" id="GO:0042981">
    <property type="term" value="P:regulation of apoptotic process"/>
    <property type="evidence" value="ECO:0007669"/>
    <property type="project" value="InterPro"/>
</dbReference>
<dbReference type="OrthoDB" id="428577at2759"/>
<comment type="subcellular location">
    <subcellularLocation>
        <location evidence="1">Cytoplasm</location>
        <location evidence="1">Cytosol</location>
    </subcellularLocation>
</comment>
<dbReference type="InParanoid" id="G1NAW9"/>
<sequence>MAETTVSSTFSILVKSLLGKIISVPVSLDDTVLDLKMKLFALESDFYPSQARLIHDGWQLVDELTLRHYNITSNSIVHHILRLRGGGSAPLKGKEDVSATGGQLPVVQQQGGLPGIASRIKIPSGSAGVTSIIEMKSYLAGITSTGAEEIQKWPQSDVPAEERSCHCVRQELQEVKPEIDSYVLKEENIYKACLPGPGIFQCSETGLAFEVQSAASIVYRYASWSTHLKEADQNVWVPAGPLFNIWALPGTVRAVHLPHFICLSDADISGCSIAHFEFQKMTIQQPTEVMAFSAVLENPSFSLVGVVWRKLRSAISLPMHSLVLIFHQLSAANTTLHLYLIPDDISVKKAIERQEMSWNSKLIPKPPPFSPLFFGNRYQVSSNAQVKITPGTHLPFCYKSPKDQQLFVEIYIRNMAEEIEFFITDGQNDTEVWRASLRSGDFSHSRNDSKTPSGAAFLKKHKTELCSRMGQLSSILLNLRVGDVINSEEEEEVQAQNTKQKKNQFLLDLVERKGPNAQQKLFQVLRTKDPFLVEHLENN</sequence>
<name>G1NAW9_MELGA</name>
<dbReference type="KEGG" id="mgp:100546974"/>
<dbReference type="SUPFAM" id="SSF54236">
    <property type="entry name" value="Ubiquitin-like"/>
    <property type="match status" value="1"/>
</dbReference>
<dbReference type="Gene3D" id="1.10.533.10">
    <property type="entry name" value="Death Domain, Fas"/>
    <property type="match status" value="1"/>
</dbReference>
<dbReference type="Pfam" id="PF00619">
    <property type="entry name" value="CARD"/>
    <property type="match status" value="1"/>
</dbReference>
<protein>
    <recommendedName>
        <fullName evidence="11">Ubiquitin-like domain-containing protein</fullName>
    </recommendedName>
</protein>
<dbReference type="SUPFAM" id="SSF47986">
    <property type="entry name" value="DEATH domain"/>
    <property type="match status" value="1"/>
</dbReference>
<dbReference type="GeneID" id="100546974"/>
<dbReference type="GO" id="GO:0006954">
    <property type="term" value="P:inflammatory response"/>
    <property type="evidence" value="ECO:0007669"/>
    <property type="project" value="UniProtKB-KW"/>
</dbReference>
<dbReference type="Pfam" id="PF23679">
    <property type="entry name" value="UPA-FIIND"/>
    <property type="match status" value="1"/>
</dbReference>
<dbReference type="Pfam" id="PF00240">
    <property type="entry name" value="ubiquitin"/>
    <property type="match status" value="1"/>
</dbReference>